<comment type="similarity">
    <text evidence="2">Belongs to the bacterial solute-binding protein SsuA/TauA family.</text>
</comment>
<dbReference type="Gene3D" id="3.40.190.10">
    <property type="entry name" value="Periplasmic binding protein-like II"/>
    <property type="match status" value="2"/>
</dbReference>
<dbReference type="OrthoDB" id="1363at2759"/>
<evidence type="ECO:0000256" key="3">
    <source>
        <dbReference type="ARBA" id="ARBA00022729"/>
    </source>
</evidence>
<dbReference type="AlphaFoldDB" id="A0A3N4M1W7"/>
<dbReference type="Proteomes" id="UP000267821">
    <property type="component" value="Unassembled WGS sequence"/>
</dbReference>
<feature type="domain" description="Ca3427-like PBP 2" evidence="5">
    <location>
        <begin position="118"/>
        <end position="229"/>
    </location>
</feature>
<evidence type="ECO:0000313" key="7">
    <source>
        <dbReference type="Proteomes" id="UP000267821"/>
    </source>
</evidence>
<accession>A0A3N4M1W7</accession>
<keyword evidence="7" id="KW-1185">Reference proteome</keyword>
<dbReference type="InParanoid" id="A0A3N4M1W7"/>
<evidence type="ECO:0000259" key="5">
    <source>
        <dbReference type="Pfam" id="PF22384"/>
    </source>
</evidence>
<evidence type="ECO:0000256" key="2">
    <source>
        <dbReference type="ARBA" id="ARBA00010742"/>
    </source>
</evidence>
<reference evidence="6 7" key="1">
    <citation type="journal article" date="2018" name="Nat. Ecol. Evol.">
        <title>Pezizomycetes genomes reveal the molecular basis of ectomycorrhizal truffle lifestyle.</title>
        <authorList>
            <person name="Murat C."/>
            <person name="Payen T."/>
            <person name="Noel B."/>
            <person name="Kuo A."/>
            <person name="Morin E."/>
            <person name="Chen J."/>
            <person name="Kohler A."/>
            <person name="Krizsan K."/>
            <person name="Balestrini R."/>
            <person name="Da Silva C."/>
            <person name="Montanini B."/>
            <person name="Hainaut M."/>
            <person name="Levati E."/>
            <person name="Barry K.W."/>
            <person name="Belfiori B."/>
            <person name="Cichocki N."/>
            <person name="Clum A."/>
            <person name="Dockter R.B."/>
            <person name="Fauchery L."/>
            <person name="Guy J."/>
            <person name="Iotti M."/>
            <person name="Le Tacon F."/>
            <person name="Lindquist E.A."/>
            <person name="Lipzen A."/>
            <person name="Malagnac F."/>
            <person name="Mello A."/>
            <person name="Molinier V."/>
            <person name="Miyauchi S."/>
            <person name="Poulain J."/>
            <person name="Riccioni C."/>
            <person name="Rubini A."/>
            <person name="Sitrit Y."/>
            <person name="Splivallo R."/>
            <person name="Traeger S."/>
            <person name="Wang M."/>
            <person name="Zifcakova L."/>
            <person name="Wipf D."/>
            <person name="Zambonelli A."/>
            <person name="Paolocci F."/>
            <person name="Nowrousian M."/>
            <person name="Ottonello S."/>
            <person name="Baldrian P."/>
            <person name="Spatafora J.W."/>
            <person name="Henrissat B."/>
            <person name="Nagy L.G."/>
            <person name="Aury J.M."/>
            <person name="Wincker P."/>
            <person name="Grigoriev I.V."/>
            <person name="Bonfante P."/>
            <person name="Martin F.M."/>
        </authorList>
    </citation>
    <scope>NUCLEOTIDE SEQUENCE [LARGE SCALE GENOMIC DNA]</scope>
    <source>
        <strain evidence="6 7">ATCC MYA-4762</strain>
    </source>
</reference>
<sequence length="365" mass="40213">METTVPNPQGMSYTLPPALPPMHADHPAPGPLRVGYVPEHFSTPLHFLQDKILPLMHPTPLIVELVPFPSGTGAMISSLSTHSIDVAVGLTEGWIAGLAQGKRFYRLIGSYVESPLRWAISTGRGRQSEFLDPQGRLQLQGKKLGVSRIGSGSYIMGYVLAERAGWLDTSSNDSNNNPPKPPFDFVVLNDFAGLRSGVNSRTADAFMWEYYTSKKYYTTDPPELTLIGELPTPWPSWHIVCQTSLLPSSIYGDLPGPPGPPTSHPLIPDPRVSLFLIYLNSAIEYFDKHPEEAVDFIANSQDMDYSREDAKAWIKEVIFVKDTRKVDKKVVESCMVILRKAGVVPAVDGAQGGVKVDEMIVPVTW</sequence>
<name>A0A3N4M1W7_9PEZI</name>
<dbReference type="SUPFAM" id="SSF53850">
    <property type="entry name" value="Periplasmic binding protein-like II"/>
    <property type="match status" value="1"/>
</dbReference>
<organism evidence="6 7">
    <name type="scientific">Terfezia boudieri ATCC MYA-4762</name>
    <dbReference type="NCBI Taxonomy" id="1051890"/>
    <lineage>
        <taxon>Eukaryota</taxon>
        <taxon>Fungi</taxon>
        <taxon>Dikarya</taxon>
        <taxon>Ascomycota</taxon>
        <taxon>Pezizomycotina</taxon>
        <taxon>Pezizomycetes</taxon>
        <taxon>Pezizales</taxon>
        <taxon>Pezizaceae</taxon>
        <taxon>Terfezia</taxon>
    </lineage>
</organism>
<comment type="subcellular location">
    <subcellularLocation>
        <location evidence="1">Periplasm</location>
    </subcellularLocation>
</comment>
<dbReference type="EMBL" id="ML121532">
    <property type="protein sequence ID" value="RPB26941.1"/>
    <property type="molecule type" value="Genomic_DNA"/>
</dbReference>
<evidence type="ECO:0000313" key="6">
    <source>
        <dbReference type="EMBL" id="RPB26941.1"/>
    </source>
</evidence>
<dbReference type="STRING" id="1051890.A0A3N4M1W7"/>
<dbReference type="PANTHER" id="PTHR30024:SF47">
    <property type="entry name" value="TAURINE-BINDING PERIPLASMIC PROTEIN"/>
    <property type="match status" value="1"/>
</dbReference>
<dbReference type="InterPro" id="IPR054364">
    <property type="entry name" value="Ca3427-like_PBP2"/>
</dbReference>
<dbReference type="GO" id="GO:0042597">
    <property type="term" value="C:periplasmic space"/>
    <property type="evidence" value="ECO:0007669"/>
    <property type="project" value="UniProtKB-SubCell"/>
</dbReference>
<feature type="compositionally biased region" description="Polar residues" evidence="4">
    <location>
        <begin position="1"/>
        <end position="12"/>
    </location>
</feature>
<feature type="region of interest" description="Disordered" evidence="4">
    <location>
        <begin position="1"/>
        <end position="24"/>
    </location>
</feature>
<dbReference type="Pfam" id="PF22384">
    <property type="entry name" value="PBP2_Ca3427_like"/>
    <property type="match status" value="1"/>
</dbReference>
<evidence type="ECO:0000256" key="1">
    <source>
        <dbReference type="ARBA" id="ARBA00004418"/>
    </source>
</evidence>
<keyword evidence="3" id="KW-0732">Signal</keyword>
<protein>
    <recommendedName>
        <fullName evidence="5">Ca3427-like PBP 2 domain-containing protein</fullName>
    </recommendedName>
</protein>
<evidence type="ECO:0000256" key="4">
    <source>
        <dbReference type="SAM" id="MobiDB-lite"/>
    </source>
</evidence>
<dbReference type="PANTHER" id="PTHR30024">
    <property type="entry name" value="ALIPHATIC SULFONATES-BINDING PROTEIN-RELATED"/>
    <property type="match status" value="1"/>
</dbReference>
<gene>
    <name evidence="6" type="ORF">L211DRAFT_834612</name>
</gene>
<proteinExistence type="inferred from homology"/>